<dbReference type="Gene3D" id="3.90.550.10">
    <property type="entry name" value="Spore Coat Polysaccharide Biosynthesis Protein SpsA, Chain A"/>
    <property type="match status" value="1"/>
</dbReference>
<dbReference type="SUPFAM" id="SSF53448">
    <property type="entry name" value="Nucleotide-diphospho-sugar transferases"/>
    <property type="match status" value="1"/>
</dbReference>
<proteinExistence type="predicted"/>
<evidence type="ECO:0000313" key="1">
    <source>
        <dbReference type="EMBL" id="SOY47987.1"/>
    </source>
</evidence>
<dbReference type="Proteomes" id="UP000256780">
    <property type="component" value="Chromosome CBM2587_a"/>
</dbReference>
<reference evidence="1" key="1">
    <citation type="submission" date="2018-01" db="EMBL/GenBank/DDBJ databases">
        <authorList>
            <person name="Clerissi C."/>
        </authorList>
    </citation>
    <scope>NUCLEOTIDE SEQUENCE</scope>
    <source>
        <strain evidence="1">Cupriavidus sp. LMG 19464</strain>
    </source>
</reference>
<dbReference type="AlphaFoldDB" id="A0A375BMY0"/>
<dbReference type="InterPro" id="IPR029044">
    <property type="entry name" value="Nucleotide-diphossugar_trans"/>
</dbReference>
<dbReference type="EMBL" id="OFSQ01000009">
    <property type="protein sequence ID" value="SOY47987.1"/>
    <property type="molecule type" value="Genomic_DNA"/>
</dbReference>
<dbReference type="CDD" id="cd00761">
    <property type="entry name" value="Glyco_tranf_GTA_type"/>
    <property type="match status" value="1"/>
</dbReference>
<dbReference type="Gene3D" id="3.40.50.2000">
    <property type="entry name" value="Glycogen Phosphorylase B"/>
    <property type="match status" value="1"/>
</dbReference>
<gene>
    <name evidence="1" type="ORF">CBM2587_A170053</name>
</gene>
<protein>
    <recommendedName>
        <fullName evidence="2">Glycosyltransferase</fullName>
    </recommendedName>
</protein>
<comment type="caution">
    <text evidence="1">The sequence shown here is derived from an EMBL/GenBank/DDBJ whole genome shotgun (WGS) entry which is preliminary data.</text>
</comment>
<accession>A0A375BMY0</accession>
<dbReference type="OrthoDB" id="7593532at2"/>
<organism evidence="1">
    <name type="scientific">Cupriavidus taiwanensis</name>
    <dbReference type="NCBI Taxonomy" id="164546"/>
    <lineage>
        <taxon>Bacteria</taxon>
        <taxon>Pseudomonadati</taxon>
        <taxon>Pseudomonadota</taxon>
        <taxon>Betaproteobacteria</taxon>
        <taxon>Burkholderiales</taxon>
        <taxon>Burkholderiaceae</taxon>
        <taxon>Cupriavidus</taxon>
    </lineage>
</organism>
<dbReference type="RefSeq" id="WP_147310419.1">
    <property type="nucleotide sequence ID" value="NZ_LT976853.1"/>
</dbReference>
<evidence type="ECO:0008006" key="2">
    <source>
        <dbReference type="Google" id="ProtNLM"/>
    </source>
</evidence>
<name>A0A375BMY0_9BURK</name>
<sequence length="644" mass="72638">MNHAVPTETNGGIGTISMITAVLGDLISGEAFLLRMQEELSKIDCQNFEMIFVFDGSLWSTMPALQGFKHRYPSATFLYTSRQQYLPSELFNLGLKRATGRFMLFSRPTMSINSDVMKRLINLAQEDKDGKSIHFILSNDRLQRCGLPHAPNSHILHTLLSTADIASVADSLIPRALLENVGGFDSSPILQQSAEWAMLTRLTANSPMTVETGDHIHADHDFGLYSIYGRVYPASEDVRQRYVSKQPWLDAVTPSTSFDQALVLQDLPTNERAYHLRQIDLFSNKNLVQTTASFPLADCPIKVVVTGGVWGYHHNRLCFFNYLDHLAGASVASYKSIFDHTAKKSDFYGSDIVFLSRTKVENIHNILKWCDELKIPTVYMIDDNWFSVAKDWPEQYGEAFGEHSEYFRNFIAGIVGADYVLTYNKHLMEDLSPYNNNILSLPNSVDLDQFEKTPRPNSQSRFLIGYSGSPRYTDEPFQALGMIGRERRDVDILLSGTVLPNQASYLDGCRVIRRPHMSYSNYARELRKLGVDLLVAPLDSSRTSASKCPNKYLEITALGAVGIYSDVEPYRWFIKDQENGFLVNGPETALDWYGCIKSALDHAKLSRMYSAARDDVAKHYTVPVVAKPFIEMVKRVIAEGKKKC</sequence>
<dbReference type="SUPFAM" id="SSF53756">
    <property type="entry name" value="UDP-Glycosyltransferase/glycogen phosphorylase"/>
    <property type="match status" value="1"/>
</dbReference>